<dbReference type="Ensembl" id="ENSLACT00000020429.1">
    <property type="protein sequence ID" value="ENSLACP00000020289.1"/>
    <property type="gene ID" value="ENSLACG00000017832.1"/>
</dbReference>
<dbReference type="EMBL" id="AFYH01030265">
    <property type="status" value="NOT_ANNOTATED_CDS"/>
    <property type="molecule type" value="Genomic_DNA"/>
</dbReference>
<evidence type="ECO:0000256" key="6">
    <source>
        <dbReference type="ARBA" id="ARBA00041160"/>
    </source>
</evidence>
<evidence type="ECO:0000256" key="1">
    <source>
        <dbReference type="ARBA" id="ARBA00004430"/>
    </source>
</evidence>
<dbReference type="PANTHER" id="PTHR34924">
    <property type="entry name" value="UPF0573 PROTEIN C2ORF70"/>
    <property type="match status" value="1"/>
</dbReference>
<sequence length="154" mass="17717">MASRSAGTLITHNNATYILPALMPGYLGHTPTAYFRCGETYGNATQKSFQDFRSAVLNSSQNPYKEGQFPTLYSNDPSLVIANRARNRDRWMHTCNWSRYNEDFNRMGELKQFSKVAQKHRDYYADKTGTLQKMNYFVLPGKEEDTFPCSPYTP</sequence>
<comment type="subcellular location">
    <subcellularLocation>
        <location evidence="1">Cytoplasm</location>
        <location evidence="1">Cytoskeleton</location>
        <location evidence="1">Cilium axoneme</location>
    </subcellularLocation>
</comment>
<keyword evidence="2" id="KW-0963">Cytoplasm</keyword>
<dbReference type="HOGENOM" id="CLU_118165_0_0_1"/>
<dbReference type="PANTHER" id="PTHR34924:SF1">
    <property type="entry name" value="PROTEIN FAM166C"/>
    <property type="match status" value="1"/>
</dbReference>
<dbReference type="GeneTree" id="ENSGT00940000166976"/>
<dbReference type="eggNOG" id="ENOG502S0NQ">
    <property type="taxonomic scope" value="Eukaryota"/>
</dbReference>
<evidence type="ECO:0000313" key="8">
    <source>
        <dbReference type="Ensembl" id="ENSLACP00000020289.1"/>
    </source>
</evidence>
<feature type="domain" description="Ciliary microtubule inner protein 2A-C-like" evidence="7">
    <location>
        <begin position="20"/>
        <end position="84"/>
    </location>
</feature>
<evidence type="ECO:0000256" key="5">
    <source>
        <dbReference type="ARBA" id="ARBA00035661"/>
    </source>
</evidence>
<dbReference type="EMBL" id="AFYH01030267">
    <property type="status" value="NOT_ANNOTATED_CDS"/>
    <property type="molecule type" value="Genomic_DNA"/>
</dbReference>
<dbReference type="GO" id="GO:0005930">
    <property type="term" value="C:axoneme"/>
    <property type="evidence" value="ECO:0007669"/>
    <property type="project" value="UniProtKB-SubCell"/>
</dbReference>
<comment type="similarity">
    <text evidence="5">Belongs to the CIMIP2 family.</text>
</comment>
<dbReference type="AlphaFoldDB" id="H3BEG8"/>
<protein>
    <recommendedName>
        <fullName evidence="6">Ciliary microtubule inner protein 2C</fullName>
    </recommendedName>
</protein>
<keyword evidence="4" id="KW-0966">Cell projection</keyword>
<dbReference type="InterPro" id="IPR018902">
    <property type="entry name" value="CMI2A-C-like_dom"/>
</dbReference>
<name>H3BEG8_LATCH</name>
<dbReference type="Pfam" id="PF10629">
    <property type="entry name" value="CMI2B-like"/>
    <property type="match status" value="1"/>
</dbReference>
<dbReference type="GO" id="GO:0015630">
    <property type="term" value="C:microtubule cytoskeleton"/>
    <property type="evidence" value="ECO:0007669"/>
    <property type="project" value="UniProtKB-ARBA"/>
</dbReference>
<evidence type="ECO:0000256" key="2">
    <source>
        <dbReference type="ARBA" id="ARBA00022490"/>
    </source>
</evidence>
<gene>
    <name evidence="8" type="primary">CIMIP2C</name>
</gene>
<accession>H3BEG8</accession>
<reference evidence="8" key="3">
    <citation type="submission" date="2025-09" db="UniProtKB">
        <authorList>
            <consortium name="Ensembl"/>
        </authorList>
    </citation>
    <scope>IDENTIFICATION</scope>
</reference>
<keyword evidence="3" id="KW-0206">Cytoskeleton</keyword>
<reference evidence="9" key="1">
    <citation type="submission" date="2011-08" db="EMBL/GenBank/DDBJ databases">
        <title>The draft genome of Latimeria chalumnae.</title>
        <authorList>
            <person name="Di Palma F."/>
            <person name="Alfoldi J."/>
            <person name="Johnson J."/>
            <person name="Berlin A."/>
            <person name="Gnerre S."/>
            <person name="Jaffe D."/>
            <person name="MacCallum I."/>
            <person name="Young S."/>
            <person name="Walker B.J."/>
            <person name="Lander E."/>
            <person name="Lindblad-Toh K."/>
        </authorList>
    </citation>
    <scope>NUCLEOTIDE SEQUENCE [LARGE SCALE GENOMIC DNA]</scope>
    <source>
        <strain evidence="9">Wild caught</strain>
    </source>
</reference>
<dbReference type="FunCoup" id="H3BEG8">
    <property type="interactions" value="709"/>
</dbReference>
<dbReference type="EMBL" id="AFYH01030264">
    <property type="status" value="NOT_ANNOTATED_CDS"/>
    <property type="molecule type" value="Genomic_DNA"/>
</dbReference>
<evidence type="ECO:0000313" key="9">
    <source>
        <dbReference type="Proteomes" id="UP000008672"/>
    </source>
</evidence>
<dbReference type="InterPro" id="IPR052329">
    <property type="entry name" value="CIMIP2C"/>
</dbReference>
<dbReference type="OMA" id="RQKRDCY"/>
<organism evidence="8 9">
    <name type="scientific">Latimeria chalumnae</name>
    <name type="common">Coelacanth</name>
    <dbReference type="NCBI Taxonomy" id="7897"/>
    <lineage>
        <taxon>Eukaryota</taxon>
        <taxon>Metazoa</taxon>
        <taxon>Chordata</taxon>
        <taxon>Craniata</taxon>
        <taxon>Vertebrata</taxon>
        <taxon>Euteleostomi</taxon>
        <taxon>Coelacanthiformes</taxon>
        <taxon>Coelacanthidae</taxon>
        <taxon>Latimeria</taxon>
    </lineage>
</organism>
<dbReference type="EMBL" id="AFYH01030266">
    <property type="status" value="NOT_ANNOTATED_CDS"/>
    <property type="molecule type" value="Genomic_DNA"/>
</dbReference>
<evidence type="ECO:0000259" key="7">
    <source>
        <dbReference type="Pfam" id="PF10629"/>
    </source>
</evidence>
<dbReference type="Proteomes" id="UP000008672">
    <property type="component" value="Unassembled WGS sequence"/>
</dbReference>
<evidence type="ECO:0000256" key="4">
    <source>
        <dbReference type="ARBA" id="ARBA00023273"/>
    </source>
</evidence>
<dbReference type="InParanoid" id="H3BEG8"/>
<reference evidence="8" key="2">
    <citation type="submission" date="2025-08" db="UniProtKB">
        <authorList>
            <consortium name="Ensembl"/>
        </authorList>
    </citation>
    <scope>IDENTIFICATION</scope>
</reference>
<dbReference type="EMBL" id="AFYH01030268">
    <property type="status" value="NOT_ANNOTATED_CDS"/>
    <property type="molecule type" value="Genomic_DNA"/>
</dbReference>
<keyword evidence="9" id="KW-1185">Reference proteome</keyword>
<proteinExistence type="inferred from homology"/>
<evidence type="ECO:0000256" key="3">
    <source>
        <dbReference type="ARBA" id="ARBA00023212"/>
    </source>
</evidence>
<dbReference type="EMBL" id="AFYH01030263">
    <property type="status" value="NOT_ANNOTATED_CDS"/>
    <property type="molecule type" value="Genomic_DNA"/>
</dbReference>